<dbReference type="AlphaFoldDB" id="A0A9P0DU88"/>
<dbReference type="InterPro" id="IPR029058">
    <property type="entry name" value="AB_hydrolase_fold"/>
</dbReference>
<dbReference type="Pfam" id="PF00135">
    <property type="entry name" value="COesterase"/>
    <property type="match status" value="1"/>
</dbReference>
<evidence type="ECO:0000313" key="7">
    <source>
        <dbReference type="Proteomes" id="UP001153737"/>
    </source>
</evidence>
<dbReference type="InterPro" id="IPR002018">
    <property type="entry name" value="CarbesteraseB"/>
</dbReference>
<evidence type="ECO:0000313" key="6">
    <source>
        <dbReference type="EMBL" id="CAH1162921.1"/>
    </source>
</evidence>
<accession>A0A9P0DU88</accession>
<feature type="domain" description="Carboxylesterase type B" evidence="5">
    <location>
        <begin position="3"/>
        <end position="514"/>
    </location>
</feature>
<dbReference type="PANTHER" id="PTHR43142:SF1">
    <property type="entry name" value="CARBOXYLIC ESTER HYDROLASE"/>
    <property type="match status" value="1"/>
</dbReference>
<evidence type="ECO:0000256" key="3">
    <source>
        <dbReference type="ARBA" id="ARBA00022801"/>
    </source>
</evidence>
<evidence type="ECO:0000256" key="4">
    <source>
        <dbReference type="ARBA" id="ARBA00023180"/>
    </source>
</evidence>
<organism evidence="6 7">
    <name type="scientific">Phaedon cochleariae</name>
    <name type="common">Mustard beetle</name>
    <dbReference type="NCBI Taxonomy" id="80249"/>
    <lineage>
        <taxon>Eukaryota</taxon>
        <taxon>Metazoa</taxon>
        <taxon>Ecdysozoa</taxon>
        <taxon>Arthropoda</taxon>
        <taxon>Hexapoda</taxon>
        <taxon>Insecta</taxon>
        <taxon>Pterygota</taxon>
        <taxon>Neoptera</taxon>
        <taxon>Endopterygota</taxon>
        <taxon>Coleoptera</taxon>
        <taxon>Polyphaga</taxon>
        <taxon>Cucujiformia</taxon>
        <taxon>Chrysomeloidea</taxon>
        <taxon>Chrysomelidae</taxon>
        <taxon>Chrysomelinae</taxon>
        <taxon>Chrysomelini</taxon>
        <taxon>Phaedon</taxon>
    </lineage>
</organism>
<comment type="similarity">
    <text evidence="1">Belongs to the type-B carboxylesterase/lipase family.</text>
</comment>
<keyword evidence="2" id="KW-0719">Serine esterase</keyword>
<gene>
    <name evidence="6" type="ORF">PHAECO_LOCUS8661</name>
</gene>
<keyword evidence="4" id="KW-0325">Glycoprotein</keyword>
<evidence type="ECO:0000256" key="1">
    <source>
        <dbReference type="ARBA" id="ARBA00005964"/>
    </source>
</evidence>
<keyword evidence="3" id="KW-0378">Hydrolase</keyword>
<dbReference type="EMBL" id="OU896710">
    <property type="protein sequence ID" value="CAH1162921.1"/>
    <property type="molecule type" value="Genomic_DNA"/>
</dbReference>
<dbReference type="SUPFAM" id="SSF53474">
    <property type="entry name" value="alpha/beta-Hydrolases"/>
    <property type="match status" value="1"/>
</dbReference>
<evidence type="ECO:0000256" key="2">
    <source>
        <dbReference type="ARBA" id="ARBA00022487"/>
    </source>
</evidence>
<reference evidence="6" key="2">
    <citation type="submission" date="2022-10" db="EMBL/GenBank/DDBJ databases">
        <authorList>
            <consortium name="ENA_rothamsted_submissions"/>
            <consortium name="culmorum"/>
            <person name="King R."/>
        </authorList>
    </citation>
    <scope>NUCLEOTIDE SEQUENCE</scope>
</reference>
<keyword evidence="7" id="KW-1185">Reference proteome</keyword>
<dbReference type="OrthoDB" id="19653at2759"/>
<protein>
    <recommendedName>
        <fullName evidence="5">Carboxylesterase type B domain-containing protein</fullName>
    </recommendedName>
</protein>
<sequence>MAAPIAEVAEGRLQGYTKKNLDGEDFFCFIGIPYAQPPVGKLRFKDPVPVKPWQGTKDATKEGSVCYQRDFFTNTYKGSEDCLFINVFTKSLPGQKSTLRPVMVYIHGGGFIFESSSPETFGPEHLITEDVVFVSFNYRLGIVGFLSSEDASLGVPGNVGLKDQVLALKWIKNNVKNFNGDPDNITIFGNSAGSTCVHLHVLSKMSKGLFHRAILQSGTVFNPWSWGSRNQAMDIVKHMGRNDDNEAEAMEILREAPIGELYEAQEKIYDNLSANLLRPFGPVIEYPNDTAFMTRHPIDTLASGEYNKVPMLFGYNLTEGMFTEYNKRIFPQHPETVLGSDSVVDWQMCLEKGSDSFAVASRRIQDFYWSGVNGNDKYMPFTDCLYMIGVYSTIRNHIKSSDSPIYLYRMSFEGGLNTLKVFGGLTDLPGVCHADELGYLFKNSALPDVPKGSREDKTIRTFVELWTNFAASGNPTLSSSTRGKSNLEWKPMESGKIHLLDIGDEPKLVTNPESERSRIEFWEGIFELSPKTANFLS</sequence>
<dbReference type="PANTHER" id="PTHR43142">
    <property type="entry name" value="CARBOXYLIC ESTER HYDROLASE"/>
    <property type="match status" value="1"/>
</dbReference>
<dbReference type="GO" id="GO:0052689">
    <property type="term" value="F:carboxylic ester hydrolase activity"/>
    <property type="evidence" value="ECO:0007669"/>
    <property type="project" value="UniProtKB-KW"/>
</dbReference>
<name>A0A9P0DU88_PHACE</name>
<reference evidence="6" key="1">
    <citation type="submission" date="2022-01" db="EMBL/GenBank/DDBJ databases">
        <authorList>
            <person name="King R."/>
        </authorList>
    </citation>
    <scope>NUCLEOTIDE SEQUENCE</scope>
</reference>
<proteinExistence type="inferred from homology"/>
<dbReference type="Proteomes" id="UP001153737">
    <property type="component" value="Chromosome 4"/>
</dbReference>
<evidence type="ECO:0000259" key="5">
    <source>
        <dbReference type="Pfam" id="PF00135"/>
    </source>
</evidence>
<dbReference type="Gene3D" id="3.40.50.1820">
    <property type="entry name" value="alpha/beta hydrolase"/>
    <property type="match status" value="1"/>
</dbReference>